<name>A0A140XG55_9CAUD</name>
<accession>A0A140XG55</accession>
<feature type="domain" description="Putative DnaT-like" evidence="1">
    <location>
        <begin position="4"/>
        <end position="165"/>
    </location>
</feature>
<dbReference type="OrthoDB" id="18254at10239"/>
<sequence length="166" mass="18249">MAYTLVVEDGSIVPGANSYVSTAEVDEFITNEGILIQPGTDPYYQAAKAAIRLDNQFNWLGRKVSKTQSMAWPRTGLGACNVDIAESVIPREVKLAQLYMMASVLSYDGEEGVRSDQALRRKKVGNLEIEYFDSKSGVTGATDLWTSDVRAMLKHLVGASLRARRV</sequence>
<dbReference type="RefSeq" id="YP_009302943.1">
    <property type="nucleotide sequence ID" value="NC_031250.1"/>
</dbReference>
<keyword evidence="3" id="KW-1185">Reference proteome</keyword>
<dbReference type="KEGG" id="vg:29124402"/>
<gene>
    <name evidence="2" type="ORF">BP63_24</name>
</gene>
<dbReference type="EMBL" id="KM366099">
    <property type="protein sequence ID" value="AIT13845.1"/>
    <property type="molecule type" value="Genomic_DNA"/>
</dbReference>
<evidence type="ECO:0000313" key="3">
    <source>
        <dbReference type="Proteomes" id="UP000203504"/>
    </source>
</evidence>
<organism evidence="2 3">
    <name type="scientific">Salmonella phage BP63</name>
    <dbReference type="NCBI Taxonomy" id="1543205"/>
    <lineage>
        <taxon>Viruses</taxon>
        <taxon>Duplodnaviria</taxon>
        <taxon>Heunggongvirae</taxon>
        <taxon>Uroviricota</taxon>
        <taxon>Caudoviricetes</taxon>
        <taxon>Rosemountvirus</taxon>
        <taxon>Rosemountvirus BP63</taxon>
    </lineage>
</organism>
<reference evidence="3" key="1">
    <citation type="submission" date="2014-08" db="EMBL/GenBank/DDBJ databases">
        <authorList>
            <person name="Mandeville R."/>
        </authorList>
    </citation>
    <scope>NUCLEOTIDE SEQUENCE [LARGE SCALE GENOMIC DNA]</scope>
</reference>
<dbReference type="GeneID" id="29124402"/>
<evidence type="ECO:0000313" key="2">
    <source>
        <dbReference type="EMBL" id="AIT13845.1"/>
    </source>
</evidence>
<dbReference type="Pfam" id="PF20557">
    <property type="entry name" value="DnaT_2"/>
    <property type="match status" value="1"/>
</dbReference>
<dbReference type="Proteomes" id="UP000203504">
    <property type="component" value="Segment"/>
</dbReference>
<proteinExistence type="predicted"/>
<dbReference type="InterPro" id="IPR046787">
    <property type="entry name" value="DnaT_2"/>
</dbReference>
<evidence type="ECO:0000259" key="1">
    <source>
        <dbReference type="Pfam" id="PF20557"/>
    </source>
</evidence>
<protein>
    <recommendedName>
        <fullName evidence="1">Putative DnaT-like domain-containing protein</fullName>
    </recommendedName>
</protein>